<evidence type="ECO:0000256" key="2">
    <source>
        <dbReference type="ARBA" id="ARBA00022448"/>
    </source>
</evidence>
<gene>
    <name evidence="4" type="ORF">A2024_06855</name>
</gene>
<protein>
    <recommendedName>
        <fullName evidence="6">V-type ATP synthase subunit F</fullName>
    </recommendedName>
</protein>
<dbReference type="SUPFAM" id="SSF159468">
    <property type="entry name" value="AtpF-like"/>
    <property type="match status" value="1"/>
</dbReference>
<dbReference type="Pfam" id="PF01990">
    <property type="entry name" value="ATP-synt_F"/>
    <property type="match status" value="1"/>
</dbReference>
<accession>A0A1F5R1S1</accession>
<dbReference type="EMBL" id="MFFM01000047">
    <property type="protein sequence ID" value="OGF08418.1"/>
    <property type="molecule type" value="Genomic_DNA"/>
</dbReference>
<evidence type="ECO:0000313" key="4">
    <source>
        <dbReference type="EMBL" id="OGF08418.1"/>
    </source>
</evidence>
<evidence type="ECO:0000256" key="3">
    <source>
        <dbReference type="ARBA" id="ARBA00023065"/>
    </source>
</evidence>
<dbReference type="InterPro" id="IPR036906">
    <property type="entry name" value="ATPase_V1_fsu_sf"/>
</dbReference>
<comment type="caution">
    <text evidence="4">The sequence shown here is derived from an EMBL/GenBank/DDBJ whole genome shotgun (WGS) entry which is preliminary data.</text>
</comment>
<name>A0A1F5R1S1_9BACT</name>
<keyword evidence="2" id="KW-0813">Transport</keyword>
<proteinExistence type="inferred from homology"/>
<dbReference type="Proteomes" id="UP000177230">
    <property type="component" value="Unassembled WGS sequence"/>
</dbReference>
<comment type="similarity">
    <text evidence="1">Belongs to the V-ATPase F subunit family.</text>
</comment>
<evidence type="ECO:0000313" key="5">
    <source>
        <dbReference type="Proteomes" id="UP000177230"/>
    </source>
</evidence>
<organism evidence="4 5">
    <name type="scientific">Candidatus Edwardsbacteria bacterium GWF2_54_11</name>
    <dbReference type="NCBI Taxonomy" id="1817851"/>
    <lineage>
        <taxon>Bacteria</taxon>
        <taxon>Candidatus Edwardsiibacteriota</taxon>
    </lineage>
</organism>
<evidence type="ECO:0008006" key="6">
    <source>
        <dbReference type="Google" id="ProtNLM"/>
    </source>
</evidence>
<reference evidence="4 5" key="1">
    <citation type="journal article" date="2016" name="Nat. Commun.">
        <title>Thousands of microbial genomes shed light on interconnected biogeochemical processes in an aquifer system.</title>
        <authorList>
            <person name="Anantharaman K."/>
            <person name="Brown C.T."/>
            <person name="Hug L.A."/>
            <person name="Sharon I."/>
            <person name="Castelle C.J."/>
            <person name="Probst A.J."/>
            <person name="Thomas B.C."/>
            <person name="Singh A."/>
            <person name="Wilkins M.J."/>
            <person name="Karaoz U."/>
            <person name="Brodie E.L."/>
            <person name="Williams K.H."/>
            <person name="Hubbard S.S."/>
            <person name="Banfield J.F."/>
        </authorList>
    </citation>
    <scope>NUCLEOTIDE SEQUENCE [LARGE SCALE GENOMIC DNA]</scope>
</reference>
<dbReference type="GO" id="GO:0046961">
    <property type="term" value="F:proton-transporting ATPase activity, rotational mechanism"/>
    <property type="evidence" value="ECO:0007669"/>
    <property type="project" value="InterPro"/>
</dbReference>
<dbReference type="Gene3D" id="3.40.50.10580">
    <property type="entry name" value="ATPase, V1 complex, subunit F"/>
    <property type="match status" value="1"/>
</dbReference>
<keyword evidence="3" id="KW-0406">Ion transport</keyword>
<dbReference type="AlphaFoldDB" id="A0A1F5R1S1"/>
<sequence>MERLAVITDPCTATGFRMAGIETHEVADIHQMRSKVLELMKSDSYGMIAVNEDLGGDLGDDINRLIKGRALPVILPFPVPQGGVVESGEAYLSKLVKQAIGFYVKLK</sequence>
<evidence type="ECO:0000256" key="1">
    <source>
        <dbReference type="ARBA" id="ARBA00010148"/>
    </source>
</evidence>
<dbReference type="InterPro" id="IPR008218">
    <property type="entry name" value="ATPase_V1-cplx_f_g_su"/>
</dbReference>